<dbReference type="EMBL" id="GBXM01088774">
    <property type="protein sequence ID" value="JAH19803.1"/>
    <property type="molecule type" value="Transcribed_RNA"/>
</dbReference>
<evidence type="ECO:0000313" key="1">
    <source>
        <dbReference type="EMBL" id="JAH19803.1"/>
    </source>
</evidence>
<protein>
    <submittedName>
        <fullName evidence="1">Uncharacterized protein</fullName>
    </submittedName>
</protein>
<proteinExistence type="predicted"/>
<sequence>MNTVFCCLLVCDK</sequence>
<accession>A0A0E9QUP7</accession>
<reference evidence="1" key="1">
    <citation type="submission" date="2014-11" db="EMBL/GenBank/DDBJ databases">
        <authorList>
            <person name="Amaro Gonzalez C."/>
        </authorList>
    </citation>
    <scope>NUCLEOTIDE SEQUENCE</scope>
</reference>
<name>A0A0E9QUP7_ANGAN</name>
<reference evidence="1" key="2">
    <citation type="journal article" date="2015" name="Fish Shellfish Immunol.">
        <title>Early steps in the European eel (Anguilla anguilla)-Vibrio vulnificus interaction in the gills: Role of the RtxA13 toxin.</title>
        <authorList>
            <person name="Callol A."/>
            <person name="Pajuelo D."/>
            <person name="Ebbesson L."/>
            <person name="Teles M."/>
            <person name="MacKenzie S."/>
            <person name="Amaro C."/>
        </authorList>
    </citation>
    <scope>NUCLEOTIDE SEQUENCE</scope>
</reference>
<organism evidence="1">
    <name type="scientific">Anguilla anguilla</name>
    <name type="common">European freshwater eel</name>
    <name type="synonym">Muraena anguilla</name>
    <dbReference type="NCBI Taxonomy" id="7936"/>
    <lineage>
        <taxon>Eukaryota</taxon>
        <taxon>Metazoa</taxon>
        <taxon>Chordata</taxon>
        <taxon>Craniata</taxon>
        <taxon>Vertebrata</taxon>
        <taxon>Euteleostomi</taxon>
        <taxon>Actinopterygii</taxon>
        <taxon>Neopterygii</taxon>
        <taxon>Teleostei</taxon>
        <taxon>Anguilliformes</taxon>
        <taxon>Anguillidae</taxon>
        <taxon>Anguilla</taxon>
    </lineage>
</organism>